<dbReference type="STRING" id="1068978.AMETH_2001"/>
<reference evidence="5 6" key="1">
    <citation type="submission" date="2014-07" db="EMBL/GenBank/DDBJ databases">
        <title>Whole Genome Sequence of the Amycolatopsis methanolica 239.</title>
        <authorList>
            <person name="Tang B."/>
        </authorList>
    </citation>
    <scope>NUCLEOTIDE SEQUENCE [LARGE SCALE GENOMIC DNA]</scope>
    <source>
        <strain evidence="5 6">239</strain>
    </source>
</reference>
<evidence type="ECO:0000313" key="6">
    <source>
        <dbReference type="Proteomes" id="UP000062973"/>
    </source>
</evidence>
<accession>A0A076MMP7</accession>
<dbReference type="KEGG" id="amq:AMETH_2001"/>
<dbReference type="RefSeq" id="WP_223843098.1">
    <property type="nucleotide sequence ID" value="NZ_AQUL01000001.1"/>
</dbReference>
<evidence type="ECO:0008006" key="7">
    <source>
        <dbReference type="Google" id="ProtNLM"/>
    </source>
</evidence>
<dbReference type="Pfam" id="PF03403">
    <property type="entry name" value="PAF-AH_p_II"/>
    <property type="match status" value="1"/>
</dbReference>
<evidence type="ECO:0000313" key="5">
    <source>
        <dbReference type="EMBL" id="AIJ22093.1"/>
    </source>
</evidence>
<protein>
    <recommendedName>
        <fullName evidence="7">Lipase</fullName>
    </recommendedName>
</protein>
<keyword evidence="3" id="KW-0443">Lipid metabolism</keyword>
<evidence type="ECO:0000256" key="3">
    <source>
        <dbReference type="ARBA" id="ARBA00023098"/>
    </source>
</evidence>
<feature type="chain" id="PRO_5001715081" description="Lipase" evidence="4">
    <location>
        <begin position="17"/>
        <end position="151"/>
    </location>
</feature>
<proteinExistence type="predicted"/>
<name>A0A076MMP7_AMYME</name>
<keyword evidence="6" id="KW-1185">Reference proteome</keyword>
<evidence type="ECO:0000256" key="1">
    <source>
        <dbReference type="ARBA" id="ARBA00022801"/>
    </source>
</evidence>
<gene>
    <name evidence="5" type="ORF">AMETH_2001</name>
</gene>
<keyword evidence="4" id="KW-0732">Signal</keyword>
<keyword evidence="1" id="KW-0378">Hydrolase</keyword>
<evidence type="ECO:0000256" key="4">
    <source>
        <dbReference type="SAM" id="SignalP"/>
    </source>
</evidence>
<dbReference type="PATRIC" id="fig|1068978.7.peg.2124"/>
<dbReference type="PANTHER" id="PTHR10272:SF0">
    <property type="entry name" value="PLATELET-ACTIVATING FACTOR ACETYLHYDROLASE"/>
    <property type="match status" value="1"/>
</dbReference>
<dbReference type="EMBL" id="CP009110">
    <property type="protein sequence ID" value="AIJ22093.1"/>
    <property type="molecule type" value="Genomic_DNA"/>
</dbReference>
<feature type="signal peptide" evidence="4">
    <location>
        <begin position="1"/>
        <end position="16"/>
    </location>
</feature>
<dbReference type="eggNOG" id="COG4188">
    <property type="taxonomic scope" value="Bacteria"/>
</dbReference>
<dbReference type="SUPFAM" id="SSF53474">
    <property type="entry name" value="alpha/beta-Hydrolases"/>
    <property type="match status" value="1"/>
</dbReference>
<dbReference type="HOGENOM" id="CLU_1727527_0_0_11"/>
<dbReference type="Gene3D" id="3.40.50.1820">
    <property type="entry name" value="alpha/beta hydrolase"/>
    <property type="match status" value="1"/>
</dbReference>
<organism evidence="5 6">
    <name type="scientific">Amycolatopsis methanolica 239</name>
    <dbReference type="NCBI Taxonomy" id="1068978"/>
    <lineage>
        <taxon>Bacteria</taxon>
        <taxon>Bacillati</taxon>
        <taxon>Actinomycetota</taxon>
        <taxon>Actinomycetes</taxon>
        <taxon>Pseudonocardiales</taxon>
        <taxon>Pseudonocardiaceae</taxon>
        <taxon>Amycolatopsis</taxon>
        <taxon>Amycolatopsis methanolica group</taxon>
    </lineage>
</organism>
<dbReference type="InterPro" id="IPR029058">
    <property type="entry name" value="AB_hydrolase_fold"/>
</dbReference>
<dbReference type="Proteomes" id="UP000062973">
    <property type="component" value="Chromosome"/>
</dbReference>
<keyword evidence="2" id="KW-0442">Lipid degradation</keyword>
<dbReference type="PANTHER" id="PTHR10272">
    <property type="entry name" value="PLATELET-ACTIVATING FACTOR ACETYLHYDROLASE"/>
    <property type="match status" value="1"/>
</dbReference>
<sequence length="151" mass="16345">MLAVAVLLASVVPASAATGLALPRPSGPHRVGRTELHLVDVSRTDPWRGGPRELMVSLHYPALPGPGRDAVPLPGRWPVVVYSPGLDEPRTWCTATAEDLASRGYVVVSIDHTWESPEVEFPDGSVRTMVDPGEPDAFLRTALRRAGRPRR</sequence>
<dbReference type="GO" id="GO:0016042">
    <property type="term" value="P:lipid catabolic process"/>
    <property type="evidence" value="ECO:0007669"/>
    <property type="project" value="UniProtKB-KW"/>
</dbReference>
<dbReference type="GO" id="GO:0003847">
    <property type="term" value="F:1-alkyl-2-acetylglycerophosphocholine esterase activity"/>
    <property type="evidence" value="ECO:0007669"/>
    <property type="project" value="TreeGrafter"/>
</dbReference>
<evidence type="ECO:0000256" key="2">
    <source>
        <dbReference type="ARBA" id="ARBA00022963"/>
    </source>
</evidence>
<dbReference type="AlphaFoldDB" id="A0A076MMP7"/>